<dbReference type="InterPro" id="IPR047057">
    <property type="entry name" value="MerR_fam"/>
</dbReference>
<evidence type="ECO:0000256" key="4">
    <source>
        <dbReference type="ARBA" id="ARBA00023163"/>
    </source>
</evidence>
<protein>
    <submittedName>
        <fullName evidence="6">Transcriptional regulator, MerR family</fullName>
    </submittedName>
</protein>
<evidence type="ECO:0000256" key="3">
    <source>
        <dbReference type="ARBA" id="ARBA00023125"/>
    </source>
</evidence>
<keyword evidence="3" id="KW-0238">DNA-binding</keyword>
<dbReference type="PROSITE" id="PS50937">
    <property type="entry name" value="HTH_MERR_2"/>
    <property type="match status" value="1"/>
</dbReference>
<keyword evidence="2" id="KW-0805">Transcription regulation</keyword>
<evidence type="ECO:0000256" key="2">
    <source>
        <dbReference type="ARBA" id="ARBA00023015"/>
    </source>
</evidence>
<dbReference type="EMBL" id="ACJA02000004">
    <property type="protein sequence ID" value="EFH94850.1"/>
    <property type="molecule type" value="Genomic_DNA"/>
</dbReference>
<dbReference type="SMART" id="SM00422">
    <property type="entry name" value="HTH_MERR"/>
    <property type="match status" value="1"/>
</dbReference>
<dbReference type="GO" id="GO:0003700">
    <property type="term" value="F:DNA-binding transcription factor activity"/>
    <property type="evidence" value="ECO:0007669"/>
    <property type="project" value="InterPro"/>
</dbReference>
<dbReference type="SUPFAM" id="SSF46955">
    <property type="entry name" value="Putative DNA-binding domain"/>
    <property type="match status" value="1"/>
</dbReference>
<dbReference type="InterPro" id="IPR009061">
    <property type="entry name" value="DNA-bd_dom_put_sf"/>
</dbReference>
<keyword evidence="4" id="KW-0804">Transcription</keyword>
<comment type="caution">
    <text evidence="6">The sequence shown here is derived from an EMBL/GenBank/DDBJ whole genome shotgun (WGS) entry which is preliminary data.</text>
</comment>
<evidence type="ECO:0000313" key="6">
    <source>
        <dbReference type="EMBL" id="EFH94850.1"/>
    </source>
</evidence>
<dbReference type="Gene3D" id="1.10.1660.10">
    <property type="match status" value="1"/>
</dbReference>
<feature type="domain" description="HTH merR-type" evidence="5">
    <location>
        <begin position="13"/>
        <end position="81"/>
    </location>
</feature>
<dbReference type="Pfam" id="PF13411">
    <property type="entry name" value="MerR_1"/>
    <property type="match status" value="1"/>
</dbReference>
<evidence type="ECO:0000256" key="1">
    <source>
        <dbReference type="ARBA" id="ARBA00022491"/>
    </source>
</evidence>
<name>A0A0E1X8E2_STAAU</name>
<proteinExistence type="predicted"/>
<evidence type="ECO:0000259" key="5">
    <source>
        <dbReference type="PROSITE" id="PS50937"/>
    </source>
</evidence>
<dbReference type="CDD" id="cd01105">
    <property type="entry name" value="HTH_GlnR-like"/>
    <property type="match status" value="1"/>
</dbReference>
<keyword evidence="1" id="KW-0678">Repressor</keyword>
<dbReference type="GeneID" id="98345624"/>
<dbReference type="PANTHER" id="PTHR30204">
    <property type="entry name" value="REDOX-CYCLING DRUG-SENSING TRANSCRIPTIONAL ACTIVATOR SOXR"/>
    <property type="match status" value="1"/>
</dbReference>
<dbReference type="InterPro" id="IPR000551">
    <property type="entry name" value="MerR-type_HTH_dom"/>
</dbReference>
<dbReference type="RefSeq" id="WP_000624945.1">
    <property type="nucleotide sequence ID" value="NZ_CM000952.1"/>
</dbReference>
<dbReference type="HOGENOM" id="CLU_060077_9_0_9"/>
<dbReference type="Proteomes" id="UP000003455">
    <property type="component" value="Chromosome"/>
</dbReference>
<accession>A0A0E1X8E2</accession>
<organism evidence="6">
    <name type="scientific">Staphylococcus aureus subsp. aureus MN8</name>
    <dbReference type="NCBI Taxonomy" id="548470"/>
    <lineage>
        <taxon>Bacteria</taxon>
        <taxon>Bacillati</taxon>
        <taxon>Bacillota</taxon>
        <taxon>Bacilli</taxon>
        <taxon>Bacillales</taxon>
        <taxon>Staphylococcaceae</taxon>
        <taxon>Staphylococcus</taxon>
    </lineage>
</organism>
<dbReference type="AlphaFoldDB" id="A0A0E1X8E2"/>
<dbReference type="GO" id="GO:0003677">
    <property type="term" value="F:DNA binding"/>
    <property type="evidence" value="ECO:0007669"/>
    <property type="project" value="UniProtKB-KW"/>
</dbReference>
<reference evidence="6" key="1">
    <citation type="submission" date="2010-05" db="EMBL/GenBank/DDBJ databases">
        <authorList>
            <person name="Muzny D."/>
            <person name="Qin X."/>
            <person name="Buhay C."/>
            <person name="Dugan-Rocha S."/>
            <person name="Ding Y."/>
            <person name="Chen G."/>
            <person name="Hawes A."/>
            <person name="Holder M."/>
            <person name="Jhangiani S."/>
            <person name="Johnson A."/>
            <person name="Khan Z."/>
            <person name="Li Z."/>
            <person name="Liu W."/>
            <person name="Liu X."/>
            <person name="Perez L."/>
            <person name="Shen H."/>
            <person name="Wang Q."/>
            <person name="Watt J."/>
            <person name="Xi L."/>
            <person name="Xin Y."/>
            <person name="Zhou J."/>
            <person name="Deng J."/>
            <person name="Jiang H."/>
            <person name="Liu Y."/>
            <person name="Qu J."/>
            <person name="Song X.-Z."/>
            <person name="Zhang L."/>
            <person name="Villasana D."/>
            <person name="Johnson A."/>
            <person name="Liu J."/>
            <person name="Liyanage D."/>
            <person name="Lorensuhewa L."/>
            <person name="Robinson T."/>
            <person name="Song A."/>
            <person name="Song B.-B."/>
            <person name="Dinh H."/>
            <person name="Thornton R."/>
            <person name="Coyle M."/>
            <person name="Francisco L."/>
            <person name="Jackson L."/>
            <person name="Javaid M."/>
            <person name="Korchina V."/>
            <person name="Kovar C."/>
            <person name="Mata R."/>
            <person name="Mathew T."/>
            <person name="Ngo R."/>
            <person name="Nguyen L."/>
            <person name="Nguyen N."/>
            <person name="Okwuonu G."/>
            <person name="Ongeri F."/>
            <person name="Pham C."/>
            <person name="Simmons D."/>
            <person name="Wilczek-Boney K."/>
            <person name="Hale W."/>
            <person name="Jakkamsetti A."/>
            <person name="Pham P."/>
            <person name="Ruth R."/>
            <person name="San Lucas F."/>
            <person name="Warren J."/>
            <person name="Zhang J."/>
            <person name="Zhao Z."/>
            <person name="Zhou C."/>
            <person name="Zhu D."/>
            <person name="Lee S."/>
            <person name="Bess C."/>
            <person name="Blankenburg K."/>
            <person name="Forbes L."/>
            <person name="Fu Q."/>
            <person name="Gubbala S."/>
            <person name="Hirani K."/>
            <person name="Jayaseelan J.C."/>
            <person name="Lara F."/>
            <person name="Munidasa M."/>
            <person name="Palculict T."/>
            <person name="Patil S."/>
            <person name="Pu L.-L."/>
            <person name="Saada N."/>
            <person name="Tang L."/>
            <person name="Weissenberger G."/>
            <person name="Zhu Y."/>
            <person name="Hemphill L."/>
            <person name="Shang Y."/>
            <person name="Youmans B."/>
            <person name="Ayvaz T."/>
            <person name="Ross M."/>
            <person name="Santibanez J."/>
            <person name="Aqrawi P."/>
            <person name="Gross S."/>
            <person name="Joshi V."/>
            <person name="Fowler G."/>
            <person name="Nazareth L."/>
            <person name="Reid J."/>
            <person name="Worley K."/>
            <person name="Petrosino J."/>
            <person name="Highlander S."/>
            <person name="Gibbs R."/>
        </authorList>
    </citation>
    <scope>NUCLEOTIDE SEQUENCE [LARGE SCALE GENOMIC DNA]</scope>
    <source>
        <strain evidence="6">MN8</strain>
    </source>
</reference>
<sequence length="122" mass="14277">MISNDAIRRNMAVFSMSVVSKLTDLTPRQIRYYETHELIKPERTEGQKRLFSLNDLERLLEIKSLLEKGFNIKGIKQIIYDSQEHLTTDEQEIRKKMIVDATQKPIGETLPINRGDLSRFIK</sequence>
<dbReference type="PANTHER" id="PTHR30204:SF65">
    <property type="entry name" value="HTH-TYPE TRANSCRIPTIONAL REGULATOR TNRA"/>
    <property type="match status" value="1"/>
</dbReference>
<gene>
    <name evidence="6" type="ORF">HMPREF0769_12471</name>
</gene>
<dbReference type="SMR" id="A0A0E1X8E2"/>